<dbReference type="Proteomes" id="UP000054560">
    <property type="component" value="Unassembled WGS sequence"/>
</dbReference>
<evidence type="ECO:0000313" key="2">
    <source>
        <dbReference type="EMBL" id="KNC82073.1"/>
    </source>
</evidence>
<sequence length="234" mass="25711">MDAVALKEKAKAEAKAELTAHDPTHAPKDEVALKRTSQSDIPASIYPCDEIELKRKHERDAEQDHTAGVAKKRPRGLKKRGQGSTDKGVQVEQGYERMELPAEVSVAAEGDERIQLESDSAHDAYALYASAMVEVEKDNTPTAKKFFEGAIHGLQALLEVKEKTNDLADNLHLYTLGMAWCELGVLIDDTDYIGRGLQYLGDVIGSGTAAAHVYMDAGQMTLSRYDKGKRVRVQ</sequence>
<name>A0A0L0G1N0_9EUKA</name>
<dbReference type="AlphaFoldDB" id="A0A0L0G1N0"/>
<feature type="compositionally biased region" description="Basic and acidic residues" evidence="1">
    <location>
        <begin position="1"/>
        <end position="33"/>
    </location>
</feature>
<feature type="compositionally biased region" description="Basic and acidic residues" evidence="1">
    <location>
        <begin position="55"/>
        <end position="65"/>
    </location>
</feature>
<dbReference type="EMBL" id="KQ241962">
    <property type="protein sequence ID" value="KNC82073.1"/>
    <property type="molecule type" value="Genomic_DNA"/>
</dbReference>
<reference evidence="2 3" key="1">
    <citation type="submission" date="2011-02" db="EMBL/GenBank/DDBJ databases">
        <title>The Genome Sequence of Sphaeroforma arctica JP610.</title>
        <authorList>
            <consortium name="The Broad Institute Genome Sequencing Platform"/>
            <person name="Russ C."/>
            <person name="Cuomo C."/>
            <person name="Young S.K."/>
            <person name="Zeng Q."/>
            <person name="Gargeya S."/>
            <person name="Alvarado L."/>
            <person name="Berlin A."/>
            <person name="Chapman S.B."/>
            <person name="Chen Z."/>
            <person name="Freedman E."/>
            <person name="Gellesch M."/>
            <person name="Goldberg J."/>
            <person name="Griggs A."/>
            <person name="Gujja S."/>
            <person name="Heilman E."/>
            <person name="Heiman D."/>
            <person name="Howarth C."/>
            <person name="Mehta T."/>
            <person name="Neiman D."/>
            <person name="Pearson M."/>
            <person name="Roberts A."/>
            <person name="Saif S."/>
            <person name="Shea T."/>
            <person name="Shenoy N."/>
            <person name="Sisk P."/>
            <person name="Stolte C."/>
            <person name="Sykes S."/>
            <person name="White J."/>
            <person name="Yandava C."/>
            <person name="Burger G."/>
            <person name="Gray M.W."/>
            <person name="Holland P.W.H."/>
            <person name="King N."/>
            <person name="Lang F.B.F."/>
            <person name="Roger A.J."/>
            <person name="Ruiz-Trillo I."/>
            <person name="Haas B."/>
            <person name="Nusbaum C."/>
            <person name="Birren B."/>
        </authorList>
    </citation>
    <scope>NUCLEOTIDE SEQUENCE [LARGE SCALE GENOMIC DNA]</scope>
    <source>
        <strain evidence="2 3">JP610</strain>
    </source>
</reference>
<feature type="region of interest" description="Disordered" evidence="1">
    <location>
        <begin position="55"/>
        <end position="89"/>
    </location>
</feature>
<dbReference type="GeneID" id="25906128"/>
<keyword evidence="3" id="KW-1185">Reference proteome</keyword>
<gene>
    <name evidence="2" type="ORF">SARC_05624</name>
</gene>
<proteinExistence type="predicted"/>
<organism evidence="2 3">
    <name type="scientific">Sphaeroforma arctica JP610</name>
    <dbReference type="NCBI Taxonomy" id="667725"/>
    <lineage>
        <taxon>Eukaryota</taxon>
        <taxon>Ichthyosporea</taxon>
        <taxon>Ichthyophonida</taxon>
        <taxon>Sphaeroforma</taxon>
    </lineage>
</organism>
<accession>A0A0L0G1N0</accession>
<feature type="region of interest" description="Disordered" evidence="1">
    <location>
        <begin position="1"/>
        <end position="39"/>
    </location>
</feature>
<dbReference type="RefSeq" id="XP_014155975.1">
    <property type="nucleotide sequence ID" value="XM_014300500.1"/>
</dbReference>
<protein>
    <submittedName>
        <fullName evidence="2">Uncharacterized protein</fullName>
    </submittedName>
</protein>
<feature type="compositionally biased region" description="Basic residues" evidence="1">
    <location>
        <begin position="70"/>
        <end position="81"/>
    </location>
</feature>
<evidence type="ECO:0000256" key="1">
    <source>
        <dbReference type="SAM" id="MobiDB-lite"/>
    </source>
</evidence>
<evidence type="ECO:0000313" key="3">
    <source>
        <dbReference type="Proteomes" id="UP000054560"/>
    </source>
</evidence>